<organism evidence="2 3">
    <name type="scientific">Maudiozyma humilis</name>
    <name type="common">Sour dough yeast</name>
    <name type="synonym">Kazachstania humilis</name>
    <dbReference type="NCBI Taxonomy" id="51915"/>
    <lineage>
        <taxon>Eukaryota</taxon>
        <taxon>Fungi</taxon>
        <taxon>Dikarya</taxon>
        <taxon>Ascomycota</taxon>
        <taxon>Saccharomycotina</taxon>
        <taxon>Saccharomycetes</taxon>
        <taxon>Saccharomycetales</taxon>
        <taxon>Saccharomycetaceae</taxon>
        <taxon>Maudiozyma</taxon>
    </lineage>
</organism>
<proteinExistence type="predicted"/>
<keyword evidence="3" id="KW-1185">Reference proteome</keyword>
<dbReference type="InterPro" id="IPR036188">
    <property type="entry name" value="FAD/NAD-bd_sf"/>
</dbReference>
<dbReference type="PANTHER" id="PTHR10742:SF410">
    <property type="entry name" value="LYSINE-SPECIFIC HISTONE DEMETHYLASE 2"/>
    <property type="match status" value="1"/>
</dbReference>
<gene>
    <name evidence="2" type="ORF">DAKH74_047730</name>
</gene>
<protein>
    <submittedName>
        <fullName evidence="2">Polyamine oxidase</fullName>
    </submittedName>
</protein>
<dbReference type="GO" id="GO:0016491">
    <property type="term" value="F:oxidoreductase activity"/>
    <property type="evidence" value="ECO:0007669"/>
    <property type="project" value="InterPro"/>
</dbReference>
<dbReference type="PANTHER" id="PTHR10742">
    <property type="entry name" value="FLAVIN MONOAMINE OXIDASE"/>
    <property type="match status" value="1"/>
</dbReference>
<dbReference type="EMBL" id="BTGD01000020">
    <property type="protein sequence ID" value="GMM58157.1"/>
    <property type="molecule type" value="Genomic_DNA"/>
</dbReference>
<dbReference type="SUPFAM" id="SSF54373">
    <property type="entry name" value="FAD-linked reductases, C-terminal domain"/>
    <property type="match status" value="1"/>
</dbReference>
<evidence type="ECO:0000259" key="1">
    <source>
        <dbReference type="Pfam" id="PF01593"/>
    </source>
</evidence>
<dbReference type="InterPro" id="IPR002937">
    <property type="entry name" value="Amino_oxidase"/>
</dbReference>
<name>A0AAV5S3G0_MAUHU</name>
<dbReference type="Pfam" id="PF01593">
    <property type="entry name" value="Amino_oxidase"/>
    <property type="match status" value="1"/>
</dbReference>
<sequence length="504" mass="56501">MSVIVIGAGMAGLKAASTLHKYGVKDIKVLESRDRIGGRLHTVTGFDGVRKYDLGASWHHDTLCNDLFFEECEVGGKFIFDDDFFIYIDQERGRVDRDPEMGLEIIDREISKFADMEYYQKLGTPDVSFQELTLRYLYEKRQFLTDDQIRYSTQVARYLELWHGLDWKLMSAKDTYFGHQGRNAMALYYGDVVERIAKMIPGECIELNAEVQGIKREKSKTVVTTKDGRQFSADYCIVTVPQSVLELSVKDETKKETGRIEFTPKLNANIQAGFDLVHFGGMGKVIFEFDQTCWSKESSKLVTLASTSDKFAAEVRGSKSFDELRSSVNASDAAQALEGRNCWNQPLYFINLAKTVGTASFMMLMQSPLTEYIEAMGQDQEKVFEFFRPALDAIMKNMQGKPVVNGLAQVPEGVDPSKTPVLRNIIVTSWTQDKYSRGAYTACRPGDDALEMIVALEQGQSPSVRFAGEHTIVDGAGGVNGAWSSGLREAEYVAEQLNLKPAEK</sequence>
<dbReference type="AlphaFoldDB" id="A0AAV5S3G0"/>
<accession>A0AAV5S3G0</accession>
<reference evidence="2 3" key="1">
    <citation type="journal article" date="2023" name="Elife">
        <title>Identification of key yeast species and microbe-microbe interactions impacting larval growth of Drosophila in the wild.</title>
        <authorList>
            <person name="Mure A."/>
            <person name="Sugiura Y."/>
            <person name="Maeda R."/>
            <person name="Honda K."/>
            <person name="Sakurai N."/>
            <person name="Takahashi Y."/>
            <person name="Watada M."/>
            <person name="Katoh T."/>
            <person name="Gotoh A."/>
            <person name="Gotoh Y."/>
            <person name="Taniguchi I."/>
            <person name="Nakamura K."/>
            <person name="Hayashi T."/>
            <person name="Katayama T."/>
            <person name="Uemura T."/>
            <person name="Hattori Y."/>
        </authorList>
    </citation>
    <scope>NUCLEOTIDE SEQUENCE [LARGE SCALE GENOMIC DNA]</scope>
    <source>
        <strain evidence="2 3">KH-74</strain>
    </source>
</reference>
<comment type="caution">
    <text evidence="2">The sequence shown here is derived from an EMBL/GenBank/DDBJ whole genome shotgun (WGS) entry which is preliminary data.</text>
</comment>
<dbReference type="Proteomes" id="UP001377567">
    <property type="component" value="Unassembled WGS sequence"/>
</dbReference>
<evidence type="ECO:0000313" key="2">
    <source>
        <dbReference type="EMBL" id="GMM58157.1"/>
    </source>
</evidence>
<evidence type="ECO:0000313" key="3">
    <source>
        <dbReference type="Proteomes" id="UP001377567"/>
    </source>
</evidence>
<feature type="domain" description="Amine oxidase" evidence="1">
    <location>
        <begin position="10"/>
        <end position="493"/>
    </location>
</feature>
<dbReference type="Gene3D" id="3.90.660.10">
    <property type="match status" value="1"/>
</dbReference>
<dbReference type="Gene3D" id="3.50.50.60">
    <property type="entry name" value="FAD/NAD(P)-binding domain"/>
    <property type="match status" value="1"/>
</dbReference>
<dbReference type="InterPro" id="IPR050281">
    <property type="entry name" value="Flavin_monoamine_oxidase"/>
</dbReference>
<dbReference type="SUPFAM" id="SSF51905">
    <property type="entry name" value="FAD/NAD(P)-binding domain"/>
    <property type="match status" value="1"/>
</dbReference>